<evidence type="ECO:0000313" key="11">
    <source>
        <dbReference type="Proteomes" id="UP001194746"/>
    </source>
</evidence>
<dbReference type="GO" id="GO:0004843">
    <property type="term" value="F:cysteine-type deubiquitinase activity"/>
    <property type="evidence" value="ECO:0007669"/>
    <property type="project" value="UniProtKB-EC"/>
</dbReference>
<dbReference type="InterPro" id="IPR038765">
    <property type="entry name" value="Papain-like_cys_pep_sf"/>
</dbReference>
<evidence type="ECO:0000256" key="2">
    <source>
        <dbReference type="ARBA" id="ARBA00009326"/>
    </source>
</evidence>
<accession>A0AAD4CVF4</accession>
<evidence type="ECO:0000256" key="8">
    <source>
        <dbReference type="PROSITE-ProRule" id="PRU01393"/>
    </source>
</evidence>
<evidence type="ECO:0000256" key="1">
    <source>
        <dbReference type="ARBA" id="ARBA00000707"/>
    </source>
</evidence>
<name>A0AAD4CVF4_ASPNN</name>
<feature type="domain" description="UCH catalytic" evidence="9">
    <location>
        <begin position="1"/>
        <end position="106"/>
    </location>
</feature>
<evidence type="ECO:0000313" key="10">
    <source>
        <dbReference type="EMBL" id="KAF9892442.1"/>
    </source>
</evidence>
<comment type="catalytic activity">
    <reaction evidence="1">
        <text>Thiol-dependent hydrolysis of ester, thioester, amide, peptide and isopeptide bonds formed by the C-terminal Gly of ubiquitin (a 76-residue protein attached to proteins as an intracellular targeting signal).</text>
        <dbReference type="EC" id="3.4.19.12"/>
    </reaction>
</comment>
<dbReference type="EC" id="3.4.19.12" evidence="3"/>
<evidence type="ECO:0000256" key="3">
    <source>
        <dbReference type="ARBA" id="ARBA00012759"/>
    </source>
</evidence>
<dbReference type="GO" id="GO:0005737">
    <property type="term" value="C:cytoplasm"/>
    <property type="evidence" value="ECO:0007669"/>
    <property type="project" value="TreeGrafter"/>
</dbReference>
<reference evidence="10" key="2">
    <citation type="submission" date="2020-02" db="EMBL/GenBank/DDBJ databases">
        <authorList>
            <person name="Gilchrist C.L.M."/>
            <person name="Chooi Y.-H."/>
        </authorList>
    </citation>
    <scope>NUCLEOTIDE SEQUENCE</scope>
    <source>
        <strain evidence="10">MST-FP2251</strain>
    </source>
</reference>
<keyword evidence="5" id="KW-0833">Ubl conjugation pathway</keyword>
<dbReference type="SUPFAM" id="SSF54001">
    <property type="entry name" value="Cysteine proteinases"/>
    <property type="match status" value="1"/>
</dbReference>
<evidence type="ECO:0000256" key="4">
    <source>
        <dbReference type="ARBA" id="ARBA00022670"/>
    </source>
</evidence>
<dbReference type="Proteomes" id="UP001194746">
    <property type="component" value="Unassembled WGS sequence"/>
</dbReference>
<dbReference type="PANTHER" id="PTHR10589">
    <property type="entry name" value="UBIQUITIN CARBOXYL-TERMINAL HYDROLASE"/>
    <property type="match status" value="1"/>
</dbReference>
<organism evidence="10 11">
    <name type="scientific">Aspergillus nanangensis</name>
    <dbReference type="NCBI Taxonomy" id="2582783"/>
    <lineage>
        <taxon>Eukaryota</taxon>
        <taxon>Fungi</taxon>
        <taxon>Dikarya</taxon>
        <taxon>Ascomycota</taxon>
        <taxon>Pezizomycotina</taxon>
        <taxon>Eurotiomycetes</taxon>
        <taxon>Eurotiomycetidae</taxon>
        <taxon>Eurotiales</taxon>
        <taxon>Aspergillaceae</taxon>
        <taxon>Aspergillus</taxon>
        <taxon>Aspergillus subgen. Circumdati</taxon>
    </lineage>
</organism>
<sequence length="109" mass="11683">MIPTGSSHDRIAHLENSDEISVLYAKSALDGSSEAPAAEDEVDHHYICLVKQSNGLFMLDGDLEGPVYIGELEDGEDVLTTTSLDVIRAYTDSRKDGAFALLGLVDSAI</sequence>
<dbReference type="AlphaFoldDB" id="A0AAD4CVF4"/>
<evidence type="ECO:0000256" key="5">
    <source>
        <dbReference type="ARBA" id="ARBA00022786"/>
    </source>
</evidence>
<keyword evidence="4" id="KW-0645">Protease</keyword>
<keyword evidence="11" id="KW-1185">Reference proteome</keyword>
<evidence type="ECO:0000259" key="9">
    <source>
        <dbReference type="PROSITE" id="PS52048"/>
    </source>
</evidence>
<gene>
    <name evidence="10" type="ORF">FE257_001550</name>
</gene>
<dbReference type="PROSITE" id="PS52048">
    <property type="entry name" value="UCH_DOMAIN"/>
    <property type="match status" value="1"/>
</dbReference>
<dbReference type="EMBL" id="VCAU01000012">
    <property type="protein sequence ID" value="KAF9892442.1"/>
    <property type="molecule type" value="Genomic_DNA"/>
</dbReference>
<evidence type="ECO:0000256" key="6">
    <source>
        <dbReference type="ARBA" id="ARBA00022801"/>
    </source>
</evidence>
<dbReference type="Pfam" id="PF01088">
    <property type="entry name" value="Peptidase_C12"/>
    <property type="match status" value="1"/>
</dbReference>
<dbReference type="InterPro" id="IPR036959">
    <property type="entry name" value="Peptidase_C12_UCH_sf"/>
</dbReference>
<evidence type="ECO:0000256" key="7">
    <source>
        <dbReference type="ARBA" id="ARBA00022807"/>
    </source>
</evidence>
<protein>
    <recommendedName>
        <fullName evidence="3">ubiquitinyl hydrolase 1</fullName>
        <ecNumber evidence="3">3.4.19.12</ecNumber>
    </recommendedName>
</protein>
<dbReference type="GO" id="GO:0006511">
    <property type="term" value="P:ubiquitin-dependent protein catabolic process"/>
    <property type="evidence" value="ECO:0007669"/>
    <property type="project" value="InterPro"/>
</dbReference>
<dbReference type="InterPro" id="IPR001578">
    <property type="entry name" value="Peptidase_C12_UCH"/>
</dbReference>
<keyword evidence="6" id="KW-0378">Hydrolase</keyword>
<dbReference type="Gene3D" id="3.40.532.10">
    <property type="entry name" value="Peptidase C12, ubiquitin carboxyl-terminal hydrolase"/>
    <property type="match status" value="1"/>
</dbReference>
<dbReference type="GO" id="GO:0016579">
    <property type="term" value="P:protein deubiquitination"/>
    <property type="evidence" value="ECO:0007669"/>
    <property type="project" value="TreeGrafter"/>
</dbReference>
<reference evidence="10" key="1">
    <citation type="journal article" date="2019" name="Beilstein J. Org. Chem.">
        <title>Nanangenines: drimane sesquiterpenoids as the dominant metabolite cohort of a novel Australian fungus, Aspergillus nanangensis.</title>
        <authorList>
            <person name="Lacey H.J."/>
            <person name="Gilchrist C.L.M."/>
            <person name="Crombie A."/>
            <person name="Kalaitzis J.A."/>
            <person name="Vuong D."/>
            <person name="Rutledge P.J."/>
            <person name="Turner P."/>
            <person name="Pitt J.I."/>
            <person name="Lacey E."/>
            <person name="Chooi Y.H."/>
            <person name="Piggott A.M."/>
        </authorList>
    </citation>
    <scope>NUCLEOTIDE SEQUENCE</scope>
    <source>
        <strain evidence="10">MST-FP2251</strain>
    </source>
</reference>
<proteinExistence type="inferred from homology"/>
<dbReference type="PANTHER" id="PTHR10589:SF17">
    <property type="entry name" value="UBIQUITIN CARBOXYL-TERMINAL HYDROLASE"/>
    <property type="match status" value="1"/>
</dbReference>
<comment type="caution">
    <text evidence="8">Lacks conserved residue(s) required for the propagation of feature annotation.</text>
</comment>
<comment type="caution">
    <text evidence="10">The sequence shown here is derived from an EMBL/GenBank/DDBJ whole genome shotgun (WGS) entry which is preliminary data.</text>
</comment>
<comment type="similarity">
    <text evidence="2 8">Belongs to the peptidase C12 family.</text>
</comment>
<keyword evidence="7" id="KW-0788">Thiol protease</keyword>